<name>A0A7S2LXK8_9STRA</name>
<feature type="region of interest" description="Disordered" evidence="8">
    <location>
        <begin position="984"/>
        <end position="1034"/>
    </location>
</feature>
<dbReference type="AlphaFoldDB" id="A0A7S2LXK8"/>
<evidence type="ECO:0000256" key="8">
    <source>
        <dbReference type="SAM" id="MobiDB-lite"/>
    </source>
</evidence>
<evidence type="ECO:0000259" key="9">
    <source>
        <dbReference type="Pfam" id="PF12719"/>
    </source>
</evidence>
<keyword evidence="4" id="KW-0132">Cell division</keyword>
<dbReference type="InterPro" id="IPR016024">
    <property type="entry name" value="ARM-type_fold"/>
</dbReference>
<gene>
    <name evidence="10" type="ORF">SMAR0320_LOCUS16807</name>
</gene>
<sequence length="1082" mass="118737">MTTFSEPPPPSTDDDCQSVSEIINTHFNTYQRSDTSSTKKNVSRTAEALHHHVLSFVLSNKNSNNDDGNMMTEQEVSKEVAAAVTRCMDGAMSIIAASKKKDSWAESVTSILELAAAYATTGKDQLVARAVINRAIEYLVVEKDTIRMESCTMLGWCVGYLVESCKPAVSILKKKGKHNNGDAANNNNTKRTNDATAGWKLECLIDIGKALQPRLTDKIAKVRNAAISACVPLFSSDGATTIVGTTTPTADSKNFEVMMNSIQNTLLWIMTNDSSAPNRALVAKQCCGRSVVSKETIPYVIERVKDVDVKVREAALDSLRENVNLDDLTEDQRVEILRYGLTKRCSSTHAKAVELLCANWLKSAKFDPIVLLDSLNPVLNESVCELATEVIINMASKIDCDNSDDVGVELVQKHFGGPEIRSFQQQILKKRSVTQNDDEGGLSPSLAFFLRVKCNAATNKVETISDVINDIPTLCNLLNSHVDKLIEFNKEEDDDEEMDEDERDAYEDAQNFICLQLIHMANTSELQEEGSRRHFISIMRSMLSRLATPDDLVDACVKTMALAHDTESHFLQTISEILVDIEDDNSTDHDEKAIVVVRQMRTISILSFVLENIGGKMVGNPILASTLQHLLPAVTSKNAVIREHGVICLSKFCLLSEEDKIMDEFKPLLMQIAGSVEERVEVRAQAMLALCDLTLLHKDMLQLSDEGGNNESTTFKELLLEMLGHPKQGIAVIAAEVAAKLLLAGCLHDPTIIAWLLVIYFDAALTEVDDDDDVDGSEVKKVGSPVRLQQLLSIFFPTYSMSSLDANDAIMAAVGPLLTIVNGKLEGKKQAKALNQWPIAKMVEYICYNVDLADKKKKEESADETDQAEVDNGSQVKEEGEGDNQAEATAEDDDTVVEASSTLLASIDIAEFLSEEGASAPTYYNRALAKMLGSASIDVDAEDTALLSRLKSQVAEAEYSTDDGPTVNQVKKLLTLLADVADFEEDERSYSSEDTSGEPEEEEQEEEELDAKSVATDKEDLSGDESFTTATFEENIEKENVRLSMGSMKSARLSMGSMKSAIEHESEVEETPSKRVSLGAVN</sequence>
<keyword evidence="3" id="KW-0158">Chromosome</keyword>
<organism evidence="10">
    <name type="scientific">Skeletonema marinoi</name>
    <dbReference type="NCBI Taxonomy" id="267567"/>
    <lineage>
        <taxon>Eukaryota</taxon>
        <taxon>Sar</taxon>
        <taxon>Stramenopiles</taxon>
        <taxon>Ochrophyta</taxon>
        <taxon>Bacillariophyta</taxon>
        <taxon>Coscinodiscophyceae</taxon>
        <taxon>Thalassiosirophycidae</taxon>
        <taxon>Thalassiosirales</taxon>
        <taxon>Skeletonemataceae</taxon>
        <taxon>Skeletonema</taxon>
        <taxon>Skeletonema marinoi-dohrnii complex</taxon>
    </lineage>
</organism>
<dbReference type="GO" id="GO:0000796">
    <property type="term" value="C:condensin complex"/>
    <property type="evidence" value="ECO:0007669"/>
    <property type="project" value="InterPro"/>
</dbReference>
<dbReference type="InterPro" id="IPR011989">
    <property type="entry name" value="ARM-like"/>
</dbReference>
<dbReference type="InterPro" id="IPR025977">
    <property type="entry name" value="Cnd3_C"/>
</dbReference>
<dbReference type="PANTHER" id="PTHR14418">
    <property type="entry name" value="CONDENSIN COMPLEX SUBUNIT 3-RELATED"/>
    <property type="match status" value="1"/>
</dbReference>
<reference evidence="10" key="1">
    <citation type="submission" date="2021-01" db="EMBL/GenBank/DDBJ databases">
        <authorList>
            <person name="Corre E."/>
            <person name="Pelletier E."/>
            <person name="Niang G."/>
            <person name="Scheremetjew M."/>
            <person name="Finn R."/>
            <person name="Kale V."/>
            <person name="Holt S."/>
            <person name="Cochrane G."/>
            <person name="Meng A."/>
            <person name="Brown T."/>
            <person name="Cohen L."/>
        </authorList>
    </citation>
    <scope>NUCLEOTIDE SEQUENCE</scope>
    <source>
        <strain evidence="10">SM1012Den-03</strain>
    </source>
</reference>
<dbReference type="GO" id="GO:0000793">
    <property type="term" value="C:condensed chromosome"/>
    <property type="evidence" value="ECO:0007669"/>
    <property type="project" value="TreeGrafter"/>
</dbReference>
<dbReference type="SUPFAM" id="SSF48371">
    <property type="entry name" value="ARM repeat"/>
    <property type="match status" value="1"/>
</dbReference>
<feature type="region of interest" description="Disordered" evidence="8">
    <location>
        <begin position="858"/>
        <end position="894"/>
    </location>
</feature>
<keyword evidence="6" id="KW-0226">DNA condensation</keyword>
<keyword evidence="5" id="KW-0498">Mitosis</keyword>
<comment type="similarity">
    <text evidence="2">Belongs to the CND3 (condensin subunit 3) family.</text>
</comment>
<dbReference type="Pfam" id="PF12719">
    <property type="entry name" value="Cnd3"/>
    <property type="match status" value="1"/>
</dbReference>
<dbReference type="GO" id="GO:0051301">
    <property type="term" value="P:cell division"/>
    <property type="evidence" value="ECO:0007669"/>
    <property type="project" value="UniProtKB-KW"/>
</dbReference>
<dbReference type="InterPro" id="IPR027165">
    <property type="entry name" value="CND3"/>
</dbReference>
<evidence type="ECO:0000256" key="2">
    <source>
        <dbReference type="ARBA" id="ARBA00006533"/>
    </source>
</evidence>
<keyword evidence="7" id="KW-0131">Cell cycle</keyword>
<feature type="compositionally biased region" description="Acidic residues" evidence="8">
    <location>
        <begin position="880"/>
        <end position="894"/>
    </location>
</feature>
<evidence type="ECO:0000256" key="5">
    <source>
        <dbReference type="ARBA" id="ARBA00022776"/>
    </source>
</evidence>
<feature type="region of interest" description="Disordered" evidence="8">
    <location>
        <begin position="1052"/>
        <end position="1082"/>
    </location>
</feature>
<evidence type="ECO:0000256" key="4">
    <source>
        <dbReference type="ARBA" id="ARBA00022618"/>
    </source>
</evidence>
<evidence type="ECO:0000256" key="6">
    <source>
        <dbReference type="ARBA" id="ARBA00023067"/>
    </source>
</evidence>
<dbReference type="EMBL" id="HBGZ01023650">
    <property type="protein sequence ID" value="CAD9618681.1"/>
    <property type="molecule type" value="Transcribed_RNA"/>
</dbReference>
<evidence type="ECO:0000256" key="3">
    <source>
        <dbReference type="ARBA" id="ARBA00022454"/>
    </source>
</evidence>
<evidence type="ECO:0000256" key="7">
    <source>
        <dbReference type="ARBA" id="ARBA00023306"/>
    </source>
</evidence>
<protein>
    <recommendedName>
        <fullName evidence="9">Nuclear condensin complex subunit 3 C-terminal domain-containing protein</fullName>
    </recommendedName>
</protein>
<dbReference type="Gene3D" id="1.25.10.10">
    <property type="entry name" value="Leucine-rich Repeat Variant"/>
    <property type="match status" value="2"/>
</dbReference>
<dbReference type="GO" id="GO:0007076">
    <property type="term" value="P:mitotic chromosome condensation"/>
    <property type="evidence" value="ECO:0007669"/>
    <property type="project" value="InterPro"/>
</dbReference>
<dbReference type="PANTHER" id="PTHR14418:SF5">
    <property type="entry name" value="CONDENSIN COMPLEX SUBUNIT 3"/>
    <property type="match status" value="1"/>
</dbReference>
<accession>A0A7S2LXK8</accession>
<comment type="subcellular location">
    <subcellularLocation>
        <location evidence="1">Chromosome</location>
    </subcellularLocation>
</comment>
<proteinExistence type="inferred from homology"/>
<evidence type="ECO:0000256" key="1">
    <source>
        <dbReference type="ARBA" id="ARBA00004286"/>
    </source>
</evidence>
<feature type="compositionally biased region" description="Acidic residues" evidence="8">
    <location>
        <begin position="995"/>
        <end position="1009"/>
    </location>
</feature>
<evidence type="ECO:0000313" key="10">
    <source>
        <dbReference type="EMBL" id="CAD9618681.1"/>
    </source>
</evidence>
<feature type="domain" description="Nuclear condensin complex subunit 3 C-terminal" evidence="9">
    <location>
        <begin position="602"/>
        <end position="933"/>
    </location>
</feature>